<protein>
    <submittedName>
        <fullName evidence="2">Uncharacterized protein</fullName>
    </submittedName>
</protein>
<feature type="region of interest" description="Disordered" evidence="1">
    <location>
        <begin position="634"/>
        <end position="685"/>
    </location>
</feature>
<feature type="compositionally biased region" description="Low complexity" evidence="1">
    <location>
        <begin position="2293"/>
        <end position="2302"/>
    </location>
</feature>
<reference evidence="2 3" key="1">
    <citation type="journal article" date="2007" name="Science">
        <title>The Chlamydomonas genome reveals the evolution of key animal and plant functions.</title>
        <authorList>
            <person name="Merchant S.S."/>
            <person name="Prochnik S.E."/>
            <person name="Vallon O."/>
            <person name="Harris E.H."/>
            <person name="Karpowicz S.J."/>
            <person name="Witman G.B."/>
            <person name="Terry A."/>
            <person name="Salamov A."/>
            <person name="Fritz-Laylin L.K."/>
            <person name="Marechal-Drouard L."/>
            <person name="Marshall W.F."/>
            <person name="Qu L.H."/>
            <person name="Nelson D.R."/>
            <person name="Sanderfoot A.A."/>
            <person name="Spalding M.H."/>
            <person name="Kapitonov V.V."/>
            <person name="Ren Q."/>
            <person name="Ferris P."/>
            <person name="Lindquist E."/>
            <person name="Shapiro H."/>
            <person name="Lucas S.M."/>
            <person name="Grimwood J."/>
            <person name="Schmutz J."/>
            <person name="Cardol P."/>
            <person name="Cerutti H."/>
            <person name="Chanfreau G."/>
            <person name="Chen C.L."/>
            <person name="Cognat V."/>
            <person name="Croft M.T."/>
            <person name="Dent R."/>
            <person name="Dutcher S."/>
            <person name="Fernandez E."/>
            <person name="Fukuzawa H."/>
            <person name="Gonzalez-Ballester D."/>
            <person name="Gonzalez-Halphen D."/>
            <person name="Hallmann A."/>
            <person name="Hanikenne M."/>
            <person name="Hippler M."/>
            <person name="Inwood W."/>
            <person name="Jabbari K."/>
            <person name="Kalanon M."/>
            <person name="Kuras R."/>
            <person name="Lefebvre P.A."/>
            <person name="Lemaire S.D."/>
            <person name="Lobanov A.V."/>
            <person name="Lohr M."/>
            <person name="Manuell A."/>
            <person name="Meier I."/>
            <person name="Mets L."/>
            <person name="Mittag M."/>
            <person name="Mittelmeier T."/>
            <person name="Moroney J.V."/>
            <person name="Moseley J."/>
            <person name="Napoli C."/>
            <person name="Nedelcu A.M."/>
            <person name="Niyogi K."/>
            <person name="Novoselov S.V."/>
            <person name="Paulsen I.T."/>
            <person name="Pazour G."/>
            <person name="Purton S."/>
            <person name="Ral J.P."/>
            <person name="Riano-Pachon D.M."/>
            <person name="Riekhof W."/>
            <person name="Rymarquis L."/>
            <person name="Schroda M."/>
            <person name="Stern D."/>
            <person name="Umen J."/>
            <person name="Willows R."/>
            <person name="Wilson N."/>
            <person name="Zimmer S.L."/>
            <person name="Allmer J."/>
            <person name="Balk J."/>
            <person name="Bisova K."/>
            <person name="Chen C.J."/>
            <person name="Elias M."/>
            <person name="Gendler K."/>
            <person name="Hauser C."/>
            <person name="Lamb M.R."/>
            <person name="Ledford H."/>
            <person name="Long J.C."/>
            <person name="Minagawa J."/>
            <person name="Page M.D."/>
            <person name="Pan J."/>
            <person name="Pootakham W."/>
            <person name="Roje S."/>
            <person name="Rose A."/>
            <person name="Stahlberg E."/>
            <person name="Terauchi A.M."/>
            <person name="Yang P."/>
            <person name="Ball S."/>
            <person name="Bowler C."/>
            <person name="Dieckmann C.L."/>
            <person name="Gladyshev V.N."/>
            <person name="Green P."/>
            <person name="Jorgensen R."/>
            <person name="Mayfield S."/>
            <person name="Mueller-Roeber B."/>
            <person name="Rajamani S."/>
            <person name="Sayre R.T."/>
            <person name="Brokstein P."/>
            <person name="Dubchak I."/>
            <person name="Goodstein D."/>
            <person name="Hornick L."/>
            <person name="Huang Y.W."/>
            <person name="Jhaveri J."/>
            <person name="Luo Y."/>
            <person name="Martinez D."/>
            <person name="Ngau W.C."/>
            <person name="Otillar B."/>
            <person name="Poliakov A."/>
            <person name="Porter A."/>
            <person name="Szajkowski L."/>
            <person name="Werner G."/>
            <person name="Zhou K."/>
            <person name="Grigoriev I.V."/>
            <person name="Rokhsar D.S."/>
            <person name="Grossman A.R."/>
        </authorList>
    </citation>
    <scope>NUCLEOTIDE SEQUENCE [LARGE SCALE GENOMIC DNA]</scope>
    <source>
        <strain evidence="3">CC-503</strain>
    </source>
</reference>
<feature type="compositionally biased region" description="Low complexity" evidence="1">
    <location>
        <begin position="403"/>
        <end position="418"/>
    </location>
</feature>
<dbReference type="OrthoDB" id="552719at2759"/>
<feature type="region of interest" description="Disordered" evidence="1">
    <location>
        <begin position="1206"/>
        <end position="1242"/>
    </location>
</feature>
<dbReference type="Proteomes" id="UP000006906">
    <property type="component" value="Chromosome 16"/>
</dbReference>
<dbReference type="ExpressionAtlas" id="A0A2K3CUE6">
    <property type="expression patterns" value="baseline"/>
</dbReference>
<feature type="compositionally biased region" description="Low complexity" evidence="1">
    <location>
        <begin position="2929"/>
        <end position="2946"/>
    </location>
</feature>
<name>A0A2K3CUE6_CHLRE</name>
<feature type="region of interest" description="Disordered" evidence="1">
    <location>
        <begin position="1154"/>
        <end position="1182"/>
    </location>
</feature>
<dbReference type="PANTHER" id="PTHR23107:SF0">
    <property type="entry name" value="IP09280P"/>
    <property type="match status" value="1"/>
</dbReference>
<gene>
    <name evidence="2" type="ORF">CHLRE_16g668300v5</name>
</gene>
<feature type="region of interest" description="Disordered" evidence="1">
    <location>
        <begin position="443"/>
        <end position="479"/>
    </location>
</feature>
<keyword evidence="3" id="KW-1185">Reference proteome</keyword>
<sequence length="3117" mass="307059">MLAQSPCGYGADGSAVSRDAFVTAACPPTSGCRCHGADEADPQRGAPQSPTAPYLSMRAWSFFMGGSAIPLYVPADLSQQACGQRRQVSMKLPDLEPEDLPSDFLESFAARLTASSGGQMTIASAAARRGCVIIVLDVIGPWQPQATLAAVASAAGTAAPADASGMGASAVHVLPPPLAALLAALPVQRQLGMRVVFRQPAATAAAAGATEPASGPEAAGAAAQERAQREAGVVVEWAGPEHGWRMLPSAAVPALSAGEYGHSEMASSGTDAGEQSLPAERHVGGSDQEAGQWTSLEGSLSLRSGLPQRSGLAEPSASSAANTRLGVPPAASAHQQRPRPPSQYSHAVQQQRLARDLPSSRMILASGGHSAASAAATVAAATGSGRLSGSSCHLTGARVAATSTAGAARPGASPSSPSSDEHRASSSLPAHILCSLRSAHGSAADLRSKESEAGGMGGRWQLQADLGPADGMDSMPAGRVLSAGGSVGVAPGGQLSTQQRARSFGGSGAAAVLGGGVHGGAHVRGSGAASHVPSGGAASLSSDGGVVASTGGTHRQLVQRLKQSRGVPPMGATAAGSVDSGSGSGGSTAATAVATAAAAAAAAGAASILRRRARSASVPYGHPNGVRALLETHHEHGEELPSPPLRKRADTPGPQSGPAGSGQAPASANSANEARGSGAGASHLGARTSYGINEYDMTTSDTAIRDVTRSATPRPPQHVARTTAAVAPAVVSRALGSRSGAAPLGAAQDQGGWAAWGRTVSGGVIEGTHVPIALRWGHAAPAAATAEGYSGFGGQGGALAASTAMVQDATVRATYARTGSFMRPGALAAAVGPAADAAGMSTAAGAGSAFSSGLHAGPNFLGPTQSQGHNQSRHTIALRQLQSYRPGSSMASRVEWGAVNTDLDLLWSSPRPWAVTAAAATGPRRGPLQPASGAGGQQLTPYLSSGSAVAAMAAATALVASGQGSQQQRQRSAARHLPVTAAAGAAAAAAAQELSSTGLLSNLPPQALDTGFTEACAWLMQTQRQPPLQPPLSHSQPQAAQRSELQELQQSLKALPQPQPRQTSPGQQKQQQRQARSLRPEQAVRQAQRMRLLWRGSSGEAPARLPSGNSAGSDDADLYMLDEALASLVAEYQHPLRDDATGAAVADGAATAAEPGRAAGTASAAAATAAEPRRQPPPRDVRPRLRLQEASEGEPELEALLLGGPQEPHDAAEEEGSGGSDVNGSAGPVQAPAAARSGTRAPGIAPTKAAAARAGWAGGVSIAAVGAAASSAAATAAAAGPATASSGINSGGTVSDGPTSSAVAVAPLGFAAAAAAAVTASQSSGGPGTGAGAHVDTSMSIAAAVGVSGLMSLSQPAAPFLKVRQSPTPGAADATCSASTAALLASDAMDTAGSMEVTTEAAAEALANGNAGAATHAATQQRRPQSDRERSISPPVQAVQAADAADVAAGAGTGGGGEEAPGTARLGGGSGRRPASEPPGAHFQGQFQTYGAASAYCDSFWATTIPEATGEGSQESGSGDHDQANAHPAPAVATHAPAAAAVAAAAAHAEPSVKEASAGGSAAAAAALAALGTRGTSQGTAVRVGGCSSSALRALSSGLDNTGEDDGEEDEGGLVVVGLDTDAGSDGEAGAETAELGALLTRVSSATIRRVALEAMEGNWLGGPDDAGPELVGACPVAMEEDGGPDRQESRDSRSGRWGTSRSSWSGRGPPPPSGHVTSAEGMSGGLPGRGRAPDQSMFATLPDATEPLQPSPARPAHPSQRQEHQQETLAQPSHGLRAAPRQASYQLRRSAAAYGAFADSTAMANAVAAATGLDSIAIFTDADPWASSLWDRSAAAAAAAGAAGGAAGEAAVAAAMMVMGPPTLEPAALVPPPTPMCCASFTVHGLPPTWAAAPPPTSGADIGAGGGGAVAAGPSAWRCSSVMSTLSVAANGGGAGSYWGMLTTFVSPPGDEGAAAAANGASPRSGATGAGGGGGSGGGADGSGGLLVAVRCAGRYLPVQWNWRHQQHVGAAAAEAGASTGAGALVAGSPVLELSVSGLMGQGLLVVEVWYGGVYYASLPAVVTYDPRLVDDLLGRATSGTSSASGATHTSHSHRHARRHRHSERRPGSAARHHRSSTVQAAAAGSAGATAAAVEQGRSGGGAGAAPRAPVPDDVVYDLGIWLQYVASTAPLFRREALAVVTTAAMATAASAAPAATLDAVAPAPELDVGAGLWRPTLDTASAAEARVPRSNFTALAGRVHPAAGSPTPEVVPAPAPARGAPRRALMDTAATFHLGGPQTTTQQARGGGAAAGAAGAAGAADTHNPPVAGASGGGHAAPAFAGAASPLDDARPGSDASLLPMPMQLHVHHDHDREQEQDTMQELQPSDVLRYTTAPPSAGGGLEQWLPRSGDTMGSSQIFSSSSVAAFAARSRTVLPLPSAPVPAAALPEGASAGTSTVVASANNVAMFIPADFEAAEAAAAAAAASTEGSTFRSDGTAFSNVGIHSQLQNSASSAADTAGGTARGTATAALAELAQPLAALGPSGGSGAEDEGRGLGDAAITATSASMLDSAPPSRRRICHDSAADMTVPILPGSVDMSAAVATLQRGPAYGQQMQELAVGLLAWLVFAGRPVAAAVVLRGLMGHRALRFTEVCEEVRRLGSGAAGAAARGAGGGGIPGLGTGGEGAAGGGFAAVGYGGMGLLHLAVHSGRREMIEAVVGWSAALSPVSQAAGRSNASHNSRATELSPAAAAPDLAAAGLSVAVGGAALPASEWCELCAAGVGPLHLAAALVMPAATVAVGAAPGASGGGGRSPDATAAAADATPGLEGVDAAGLDTLVWLLTTFPETRALWGIARDAYGTTPGAILSYYLRALPPASADAVRQALVPLVGPEWMWAPASLPELTVAERELGHGLHSQQLDQHQQPPASAHVAAAELQPAWARHLFQQPQQQQQQPQQQQLQQLVSGTGNPTWPPAVTVAAVGDGGAAEEAEGGHRGATGVHAVPRAMAGEAAELGAVPAVQRLARIARLLAALAAVAVLRPHAPPANSPGSAAAATSAAPAQVGASNANAAAAGAGNARADSIRVALGAEVRALLRELLLQAVADPAPVMLVAMALLAVLVVRVWDALSPPGQQ</sequence>
<evidence type="ECO:0000256" key="1">
    <source>
        <dbReference type="SAM" id="MobiDB-lite"/>
    </source>
</evidence>
<dbReference type="GeneID" id="5717409"/>
<feature type="compositionally biased region" description="Low complexity" evidence="1">
    <location>
        <begin position="2079"/>
        <end position="2091"/>
    </location>
</feature>
<dbReference type="GO" id="GO:0045944">
    <property type="term" value="P:positive regulation of transcription by RNA polymerase II"/>
    <property type="evidence" value="ECO:0000318"/>
    <property type="project" value="GO_Central"/>
</dbReference>
<feature type="region of interest" description="Disordered" evidence="1">
    <location>
        <begin position="261"/>
        <end position="354"/>
    </location>
</feature>
<feature type="compositionally biased region" description="Polar residues" evidence="1">
    <location>
        <begin position="342"/>
        <end position="352"/>
    </location>
</feature>
<evidence type="ECO:0000313" key="2">
    <source>
        <dbReference type="EMBL" id="PNW71907.1"/>
    </source>
</evidence>
<feature type="region of interest" description="Disordered" evidence="1">
    <location>
        <begin position="2372"/>
        <end position="2391"/>
    </location>
</feature>
<feature type="region of interest" description="Disordered" evidence="1">
    <location>
        <begin position="1659"/>
        <end position="1783"/>
    </location>
</feature>
<feature type="compositionally biased region" description="Low complexity" evidence="1">
    <location>
        <begin position="1953"/>
        <end position="1968"/>
    </location>
</feature>
<feature type="compositionally biased region" description="Low complexity" evidence="1">
    <location>
        <begin position="524"/>
        <end position="549"/>
    </location>
</feature>
<feature type="region of interest" description="Disordered" evidence="1">
    <location>
        <begin position="207"/>
        <end position="226"/>
    </location>
</feature>
<accession>A0A2K3CUE6</accession>
<dbReference type="EMBL" id="CM008977">
    <property type="protein sequence ID" value="PNW71907.1"/>
    <property type="molecule type" value="Genomic_DNA"/>
</dbReference>
<feature type="region of interest" description="Disordered" evidence="1">
    <location>
        <begin position="524"/>
        <end position="550"/>
    </location>
</feature>
<feature type="region of interest" description="Disordered" evidence="1">
    <location>
        <begin position="2928"/>
        <end position="2952"/>
    </location>
</feature>
<organism evidence="2 3">
    <name type="scientific">Chlamydomonas reinhardtii</name>
    <name type="common">Chlamydomonas smithii</name>
    <dbReference type="NCBI Taxonomy" id="3055"/>
    <lineage>
        <taxon>Eukaryota</taxon>
        <taxon>Viridiplantae</taxon>
        <taxon>Chlorophyta</taxon>
        <taxon>core chlorophytes</taxon>
        <taxon>Chlorophyceae</taxon>
        <taxon>CS clade</taxon>
        <taxon>Chlamydomonadales</taxon>
        <taxon>Chlamydomonadaceae</taxon>
        <taxon>Chlamydomonas</taxon>
    </lineage>
</organism>
<feature type="compositionally biased region" description="Basic and acidic residues" evidence="1">
    <location>
        <begin position="1684"/>
        <end position="1695"/>
    </location>
</feature>
<feature type="compositionally biased region" description="Low complexity" evidence="1">
    <location>
        <begin position="1525"/>
        <end position="1535"/>
    </location>
</feature>
<feature type="compositionally biased region" description="Low complexity" evidence="1">
    <location>
        <begin position="1696"/>
        <end position="1708"/>
    </location>
</feature>
<feature type="region of interest" description="Disordered" evidence="1">
    <location>
        <begin position="1508"/>
        <end position="1535"/>
    </location>
</feature>
<feature type="compositionally biased region" description="Low complexity" evidence="1">
    <location>
        <begin position="1060"/>
        <end position="1077"/>
    </location>
</feature>
<feature type="compositionally biased region" description="Low complexity" evidence="1">
    <location>
        <begin position="207"/>
        <end position="225"/>
    </location>
</feature>
<feature type="compositionally biased region" description="Low complexity" evidence="1">
    <location>
        <begin position="295"/>
        <end position="306"/>
    </location>
</feature>
<feature type="compositionally biased region" description="Low complexity" evidence="1">
    <location>
        <begin position="1154"/>
        <end position="1170"/>
    </location>
</feature>
<feature type="region of interest" description="Disordered" evidence="1">
    <location>
        <begin position="1411"/>
        <end position="1484"/>
    </location>
</feature>
<feature type="compositionally biased region" description="Basic and acidic residues" evidence="1">
    <location>
        <begin position="1171"/>
        <end position="1182"/>
    </location>
</feature>
<feature type="compositionally biased region" description="Gly residues" evidence="1">
    <location>
        <begin position="1451"/>
        <end position="1471"/>
    </location>
</feature>
<feature type="region of interest" description="Disordered" evidence="1">
    <location>
        <begin position="1024"/>
        <end position="1086"/>
    </location>
</feature>
<dbReference type="InParanoid" id="A0A2K3CUE6"/>
<dbReference type="Gramene" id="PNW71907">
    <property type="protein sequence ID" value="PNW71907"/>
    <property type="gene ID" value="CHLRE_16g668300v5"/>
</dbReference>
<dbReference type="PANTHER" id="PTHR23107">
    <property type="entry name" value="SYNOVIAL SARCOMA ASSOCIATED SS18 PROTEIN"/>
    <property type="match status" value="1"/>
</dbReference>
<proteinExistence type="predicted"/>
<evidence type="ECO:0000313" key="3">
    <source>
        <dbReference type="Proteomes" id="UP000006906"/>
    </source>
</evidence>
<feature type="compositionally biased region" description="Low complexity" evidence="1">
    <location>
        <begin position="571"/>
        <end position="588"/>
    </location>
</feature>
<feature type="region of interest" description="Disordered" evidence="1">
    <location>
        <begin position="2276"/>
        <end position="2315"/>
    </location>
</feature>
<dbReference type="RefSeq" id="XP_042915842.1">
    <property type="nucleotide sequence ID" value="XM_043071103.1"/>
</dbReference>
<feature type="region of interest" description="Disordered" evidence="1">
    <location>
        <begin position="403"/>
        <end position="427"/>
    </location>
</feature>
<feature type="compositionally biased region" description="Low complexity" evidence="1">
    <location>
        <begin position="1435"/>
        <end position="1450"/>
    </location>
</feature>
<dbReference type="GO" id="GO:0003713">
    <property type="term" value="F:transcription coactivator activity"/>
    <property type="evidence" value="ECO:0000318"/>
    <property type="project" value="GO_Central"/>
</dbReference>
<feature type="region of interest" description="Disordered" evidence="1">
    <location>
        <begin position="2079"/>
        <end position="2150"/>
    </location>
</feature>
<feature type="compositionally biased region" description="Low complexity" evidence="1">
    <location>
        <begin position="2118"/>
        <end position="2135"/>
    </location>
</feature>
<dbReference type="GO" id="GO:0005634">
    <property type="term" value="C:nucleus"/>
    <property type="evidence" value="ECO:0000318"/>
    <property type="project" value="GO_Central"/>
</dbReference>
<feature type="compositionally biased region" description="Basic residues" evidence="1">
    <location>
        <begin position="2092"/>
        <end position="2105"/>
    </location>
</feature>
<feature type="compositionally biased region" description="Low complexity" evidence="1">
    <location>
        <begin position="1031"/>
        <end position="1051"/>
    </location>
</feature>
<feature type="region of interest" description="Disordered" evidence="1">
    <location>
        <begin position="1953"/>
        <end position="1977"/>
    </location>
</feature>
<dbReference type="KEGG" id="cre:CHLRE_16g668300v5"/>
<feature type="region of interest" description="Disordered" evidence="1">
    <location>
        <begin position="562"/>
        <end position="588"/>
    </location>
</feature>
<feature type="compositionally biased region" description="Low complexity" evidence="1">
    <location>
        <begin position="652"/>
        <end position="672"/>
    </location>
</feature>
<dbReference type="STRING" id="3055.A0A2K3CUE6"/>